<evidence type="ECO:0000256" key="2">
    <source>
        <dbReference type="ARBA" id="ARBA00022692"/>
    </source>
</evidence>
<feature type="transmembrane region" description="Helical" evidence="5">
    <location>
        <begin position="52"/>
        <end position="78"/>
    </location>
</feature>
<dbReference type="Pfam" id="PF04893">
    <property type="entry name" value="Yip1"/>
    <property type="match status" value="1"/>
</dbReference>
<name>A0AAJ5X0N8_9CAUL</name>
<evidence type="ECO:0000256" key="1">
    <source>
        <dbReference type="ARBA" id="ARBA00004141"/>
    </source>
</evidence>
<dbReference type="GO" id="GO:0016020">
    <property type="term" value="C:membrane"/>
    <property type="evidence" value="ECO:0007669"/>
    <property type="project" value="UniProtKB-SubCell"/>
</dbReference>
<dbReference type="Proteomes" id="UP001213664">
    <property type="component" value="Chromosome"/>
</dbReference>
<feature type="domain" description="Yip1" evidence="6">
    <location>
        <begin position="22"/>
        <end position="185"/>
    </location>
</feature>
<feature type="transmembrane region" description="Helical" evidence="5">
    <location>
        <begin position="169"/>
        <end position="198"/>
    </location>
</feature>
<feature type="transmembrane region" description="Helical" evidence="5">
    <location>
        <begin position="84"/>
        <end position="105"/>
    </location>
</feature>
<accession>A0AAJ5X0N8</accession>
<feature type="transmembrane region" description="Helical" evidence="5">
    <location>
        <begin position="140"/>
        <end position="160"/>
    </location>
</feature>
<evidence type="ECO:0000313" key="7">
    <source>
        <dbReference type="EMBL" id="WEK38923.1"/>
    </source>
</evidence>
<keyword evidence="3 5" id="KW-1133">Transmembrane helix</keyword>
<dbReference type="InterPro" id="IPR006977">
    <property type="entry name" value="Yip1_dom"/>
</dbReference>
<evidence type="ECO:0000313" key="8">
    <source>
        <dbReference type="Proteomes" id="UP001213664"/>
    </source>
</evidence>
<dbReference type="AlphaFoldDB" id="A0AAJ5X0N8"/>
<gene>
    <name evidence="7" type="ORF">P0Y50_10215</name>
</gene>
<proteinExistence type="predicted"/>
<reference evidence="7" key="1">
    <citation type="submission" date="2023-03" db="EMBL/GenBank/DDBJ databases">
        <title>Andean soil-derived lignocellulolytic bacterial consortium as a source of novel taxa and putative plastic-active enzymes.</title>
        <authorList>
            <person name="Diaz-Garcia L."/>
            <person name="Chuvochina M."/>
            <person name="Feuerriegel G."/>
            <person name="Bunk B."/>
            <person name="Sproer C."/>
            <person name="Streit W.R."/>
            <person name="Rodriguez L.M."/>
            <person name="Overmann J."/>
            <person name="Jimenez D.J."/>
        </authorList>
    </citation>
    <scope>NUCLEOTIDE SEQUENCE</scope>
    <source>
        <strain evidence="7">MAG 833</strain>
    </source>
</reference>
<keyword evidence="2 5" id="KW-0812">Transmembrane</keyword>
<organism evidence="7 8">
    <name type="scientific">Candidatus Brevundimonas colombiensis</name>
    <dbReference type="NCBI Taxonomy" id="3121376"/>
    <lineage>
        <taxon>Bacteria</taxon>
        <taxon>Pseudomonadati</taxon>
        <taxon>Pseudomonadota</taxon>
        <taxon>Alphaproteobacteria</taxon>
        <taxon>Caulobacterales</taxon>
        <taxon>Caulobacteraceae</taxon>
        <taxon>Brevundimonas</taxon>
    </lineage>
</organism>
<sequence length="211" mass="21735">MTDPTPHSSQPAVDPALTARVKGILLQPKAEWQVIDREFATTNSLYTRYAMILAAISPIATLIASVAFLHTSIVSALVLAVPSYVLALAGVFILGIIINALASSFGGTPNPIQAQKLAVYSYTAAWVAGIANLIPVVGGLIALAGAIYSLVLLFMGLPILMKAPEDKKVVYFIVILIAGIVLGVIMSAIVGAVALAFLASTGGLAAMGAGY</sequence>
<evidence type="ECO:0000256" key="5">
    <source>
        <dbReference type="SAM" id="Phobius"/>
    </source>
</evidence>
<keyword evidence="4 5" id="KW-0472">Membrane</keyword>
<evidence type="ECO:0000256" key="3">
    <source>
        <dbReference type="ARBA" id="ARBA00022989"/>
    </source>
</evidence>
<comment type="subcellular location">
    <subcellularLocation>
        <location evidence="1">Membrane</location>
        <topology evidence="1">Multi-pass membrane protein</topology>
    </subcellularLocation>
</comment>
<evidence type="ECO:0000256" key="4">
    <source>
        <dbReference type="ARBA" id="ARBA00023136"/>
    </source>
</evidence>
<protein>
    <submittedName>
        <fullName evidence="7">Yip1 family protein</fullName>
    </submittedName>
</protein>
<evidence type="ECO:0000259" key="6">
    <source>
        <dbReference type="Pfam" id="PF04893"/>
    </source>
</evidence>
<dbReference type="EMBL" id="CP119326">
    <property type="protein sequence ID" value="WEK38923.1"/>
    <property type="molecule type" value="Genomic_DNA"/>
</dbReference>